<accession>A0A5Y4CGB2</accession>
<name>A0A5Y4CGB2_SALER</name>
<organism evidence="1">
    <name type="scientific">Salmonella enterica</name>
    <name type="common">Salmonella choleraesuis</name>
    <dbReference type="NCBI Taxonomy" id="28901"/>
    <lineage>
        <taxon>Bacteria</taxon>
        <taxon>Pseudomonadati</taxon>
        <taxon>Pseudomonadota</taxon>
        <taxon>Gammaproteobacteria</taxon>
        <taxon>Enterobacterales</taxon>
        <taxon>Enterobacteriaceae</taxon>
        <taxon>Salmonella</taxon>
    </lineage>
</organism>
<dbReference type="AlphaFoldDB" id="A0A5Y4CGB2"/>
<comment type="caution">
    <text evidence="1">The sequence shown here is derived from an EMBL/GenBank/DDBJ whole genome shotgun (WGS) entry which is preliminary data.</text>
</comment>
<dbReference type="InterPro" id="IPR016032">
    <property type="entry name" value="Sig_transdc_resp-reg_C-effctor"/>
</dbReference>
<evidence type="ECO:0000313" key="1">
    <source>
        <dbReference type="EMBL" id="ECJ9901686.1"/>
    </source>
</evidence>
<dbReference type="GO" id="GO:0003677">
    <property type="term" value="F:DNA binding"/>
    <property type="evidence" value="ECO:0007669"/>
    <property type="project" value="InterPro"/>
</dbReference>
<gene>
    <name evidence="1" type="ORF">FQQ32_16565</name>
</gene>
<proteinExistence type="predicted"/>
<dbReference type="EMBL" id="AAJAEW010000109">
    <property type="protein sequence ID" value="ECJ9901686.1"/>
    <property type="molecule type" value="Genomic_DNA"/>
</dbReference>
<dbReference type="GO" id="GO:0006355">
    <property type="term" value="P:regulation of DNA-templated transcription"/>
    <property type="evidence" value="ECO:0007669"/>
    <property type="project" value="InterPro"/>
</dbReference>
<protein>
    <submittedName>
        <fullName evidence="1">Uncharacterized protein</fullName>
    </submittedName>
</protein>
<sequence length="202" mass="22501">MLGVSAHEQVFLLYAIHPLLRKRKVMVVADDIYYSDRLVLECAGVRGIVRVGSLCSLLSRSPQAGHPLYAFLAGPDIPRVTVTPVTVWGHVDDSEELLLLMNALMTYRLGLSGLKAQEVRVLRGLWSGVPMATLAWQMGITYVTLSGYKVRALHMLGIKNHPGVFMRSGPPRADLQRTPFMTTMDFMGPGREEQLPVRDRKT</sequence>
<reference evidence="1" key="1">
    <citation type="submission" date="2019-07" db="EMBL/GenBank/DDBJ databases">
        <authorList>
            <consortium name="PulseNet: The National Subtyping Network for Foodborne Disease Surveillance"/>
            <person name="Tarr C.L."/>
            <person name="Trees E."/>
            <person name="Katz L.S."/>
            <person name="Carleton-Romer H.A."/>
            <person name="Stroika S."/>
            <person name="Kucerova Z."/>
            <person name="Roache K.F."/>
            <person name="Sabol A.L."/>
            <person name="Besser J."/>
            <person name="Gerner-Smidt P."/>
        </authorList>
    </citation>
    <scope>NUCLEOTIDE SEQUENCE</scope>
    <source>
        <strain evidence="1">PNUSAS085449</strain>
    </source>
</reference>
<dbReference type="SUPFAM" id="SSF46894">
    <property type="entry name" value="C-terminal effector domain of the bipartite response regulators"/>
    <property type="match status" value="1"/>
</dbReference>